<organism evidence="4 5">
    <name type="scientific">Cochliobolus heterostrophus (strain C5 / ATCC 48332 / race O)</name>
    <name type="common">Southern corn leaf blight fungus</name>
    <name type="synonym">Bipolaris maydis</name>
    <dbReference type="NCBI Taxonomy" id="701091"/>
    <lineage>
        <taxon>Eukaryota</taxon>
        <taxon>Fungi</taxon>
        <taxon>Dikarya</taxon>
        <taxon>Ascomycota</taxon>
        <taxon>Pezizomycotina</taxon>
        <taxon>Dothideomycetes</taxon>
        <taxon>Pleosporomycetidae</taxon>
        <taxon>Pleosporales</taxon>
        <taxon>Pleosporineae</taxon>
        <taxon>Pleosporaceae</taxon>
        <taxon>Bipolaris</taxon>
    </lineage>
</organism>
<keyword evidence="1" id="KW-0539">Nucleus</keyword>
<keyword evidence="5" id="KW-1185">Reference proteome</keyword>
<protein>
    <recommendedName>
        <fullName evidence="3">Zn(2)-C6 fungal-type domain-containing protein</fullName>
    </recommendedName>
</protein>
<dbReference type="CDD" id="cd00067">
    <property type="entry name" value="GAL4"/>
    <property type="match status" value="1"/>
</dbReference>
<dbReference type="Proteomes" id="UP000016936">
    <property type="component" value="Unassembled WGS sequence"/>
</dbReference>
<dbReference type="EMBL" id="KB445571">
    <property type="protein sequence ID" value="EMD94541.1"/>
    <property type="molecule type" value="Genomic_DNA"/>
</dbReference>
<dbReference type="OMA" id="PHEARIC"/>
<accession>M2ULP3</accession>
<reference evidence="5" key="2">
    <citation type="journal article" date="2013" name="PLoS Genet.">
        <title>Comparative genome structure, secondary metabolite, and effector coding capacity across Cochliobolus pathogens.</title>
        <authorList>
            <person name="Condon B.J."/>
            <person name="Leng Y."/>
            <person name="Wu D."/>
            <person name="Bushley K.E."/>
            <person name="Ohm R.A."/>
            <person name="Otillar R."/>
            <person name="Martin J."/>
            <person name="Schackwitz W."/>
            <person name="Grimwood J."/>
            <person name="MohdZainudin N."/>
            <person name="Xue C."/>
            <person name="Wang R."/>
            <person name="Manning V.A."/>
            <person name="Dhillon B."/>
            <person name="Tu Z.J."/>
            <person name="Steffenson B.J."/>
            <person name="Salamov A."/>
            <person name="Sun H."/>
            <person name="Lowry S."/>
            <person name="LaButti K."/>
            <person name="Han J."/>
            <person name="Copeland A."/>
            <person name="Lindquist E."/>
            <person name="Barry K."/>
            <person name="Schmutz J."/>
            <person name="Baker S.E."/>
            <person name="Ciuffetti L.M."/>
            <person name="Grigoriev I.V."/>
            <person name="Zhong S."/>
            <person name="Turgeon B.G."/>
        </authorList>
    </citation>
    <scope>NUCLEOTIDE SEQUENCE [LARGE SCALE GENOMIC DNA]</scope>
    <source>
        <strain evidence="5">C5 / ATCC 48332 / race O</strain>
    </source>
</reference>
<evidence type="ECO:0000313" key="4">
    <source>
        <dbReference type="EMBL" id="EMD94541.1"/>
    </source>
</evidence>
<sequence length="445" mass="48668">MDSTSPRLSSLPPSSDITKRVACIRCRTQKLKCIKSTRAADSSKCDRCRKADVACTYVPSKPMGRPKTSRSRQANRTMHCSASQPNEQLDEATHPDTMTEDTDKALDMQSMTMFFEGITPYDTSNASTKNDFAFSALEMEFLTPCSSQGGGAMFSSSDTYATNIMLEDEDAIDFARPASSACDSEQGPQSSMQRLAKIGLDLHEQTTKYQKVGDNIVMQDLVSDVLRSSTEYLNCLLTLDETFISNQSSRFGNAWTDDGQSSLQLDMSAVFQLLIPYVRLVQLHNTLYRTMLRYLGSSGSGGGNGNGNNGNGPSGAPVPQSNFPLFTVDGTCVNASETFRARLLLHMNVDLLAEIEMALDLPHEARICNPQVEGGMGSMNSPMSFPLNGQGTCGLLRKAISPRLLGTILEERNLGVDGVQSMRDTIACIKCLLRSTRHRPQYTSL</sequence>
<dbReference type="GO" id="GO:0008270">
    <property type="term" value="F:zinc ion binding"/>
    <property type="evidence" value="ECO:0007669"/>
    <property type="project" value="InterPro"/>
</dbReference>
<dbReference type="GO" id="GO:0000981">
    <property type="term" value="F:DNA-binding transcription factor activity, RNA polymerase II-specific"/>
    <property type="evidence" value="ECO:0007669"/>
    <property type="project" value="InterPro"/>
</dbReference>
<dbReference type="PROSITE" id="PS00463">
    <property type="entry name" value="ZN2_CY6_FUNGAL_1"/>
    <property type="match status" value="1"/>
</dbReference>
<evidence type="ECO:0000259" key="3">
    <source>
        <dbReference type="PROSITE" id="PS50048"/>
    </source>
</evidence>
<dbReference type="SUPFAM" id="SSF57701">
    <property type="entry name" value="Zn2/Cys6 DNA-binding domain"/>
    <property type="match status" value="1"/>
</dbReference>
<dbReference type="InterPro" id="IPR050797">
    <property type="entry name" value="Carb_Metab_Trans_Reg"/>
</dbReference>
<name>M2ULP3_COCH5</name>
<dbReference type="Gene3D" id="4.10.240.10">
    <property type="entry name" value="Zn(2)-C6 fungal-type DNA-binding domain"/>
    <property type="match status" value="1"/>
</dbReference>
<dbReference type="PROSITE" id="PS50048">
    <property type="entry name" value="ZN2_CY6_FUNGAL_2"/>
    <property type="match status" value="1"/>
</dbReference>
<proteinExistence type="predicted"/>
<dbReference type="OrthoDB" id="4222821at2759"/>
<dbReference type="InterPro" id="IPR001138">
    <property type="entry name" value="Zn2Cys6_DnaBD"/>
</dbReference>
<dbReference type="InterPro" id="IPR036864">
    <property type="entry name" value="Zn2-C6_fun-type_DNA-bd_sf"/>
</dbReference>
<feature type="compositionally biased region" description="Polar residues" evidence="2">
    <location>
        <begin position="71"/>
        <end position="87"/>
    </location>
</feature>
<feature type="domain" description="Zn(2)-C6 fungal-type" evidence="3">
    <location>
        <begin position="22"/>
        <end position="57"/>
    </location>
</feature>
<evidence type="ECO:0000313" key="5">
    <source>
        <dbReference type="Proteomes" id="UP000016936"/>
    </source>
</evidence>
<reference evidence="4 5" key="1">
    <citation type="journal article" date="2012" name="PLoS Pathog.">
        <title>Diverse lifestyles and strategies of plant pathogenesis encoded in the genomes of eighteen Dothideomycetes fungi.</title>
        <authorList>
            <person name="Ohm R.A."/>
            <person name="Feau N."/>
            <person name="Henrissat B."/>
            <person name="Schoch C.L."/>
            <person name="Horwitz B.A."/>
            <person name="Barry K.W."/>
            <person name="Condon B.J."/>
            <person name="Copeland A.C."/>
            <person name="Dhillon B."/>
            <person name="Glaser F."/>
            <person name="Hesse C.N."/>
            <person name="Kosti I."/>
            <person name="LaButti K."/>
            <person name="Lindquist E.A."/>
            <person name="Lucas S."/>
            <person name="Salamov A.A."/>
            <person name="Bradshaw R.E."/>
            <person name="Ciuffetti L."/>
            <person name="Hamelin R.C."/>
            <person name="Kema G.H.J."/>
            <person name="Lawrence C."/>
            <person name="Scott J.A."/>
            <person name="Spatafora J.W."/>
            <person name="Turgeon B.G."/>
            <person name="de Wit P.J.G.M."/>
            <person name="Zhong S."/>
            <person name="Goodwin S.B."/>
            <person name="Grigoriev I.V."/>
        </authorList>
    </citation>
    <scope>NUCLEOTIDE SEQUENCE [LARGE SCALE GENOMIC DNA]</scope>
    <source>
        <strain evidence="5">C5 / ATCC 48332 / race O</strain>
    </source>
</reference>
<dbReference type="PANTHER" id="PTHR31668">
    <property type="entry name" value="GLUCOSE TRANSPORT TRANSCRIPTION REGULATOR RGT1-RELATED-RELATED"/>
    <property type="match status" value="1"/>
</dbReference>
<dbReference type="AlphaFoldDB" id="M2ULP3"/>
<gene>
    <name evidence="4" type="ORF">COCHEDRAFT_1090930</name>
</gene>
<dbReference type="HOGENOM" id="CLU_609684_0_0_1"/>
<dbReference type="eggNOG" id="ENOG502SX45">
    <property type="taxonomic scope" value="Eukaryota"/>
</dbReference>
<evidence type="ECO:0000256" key="1">
    <source>
        <dbReference type="ARBA" id="ARBA00023242"/>
    </source>
</evidence>
<evidence type="ECO:0000256" key="2">
    <source>
        <dbReference type="SAM" id="MobiDB-lite"/>
    </source>
</evidence>
<feature type="region of interest" description="Disordered" evidence="2">
    <location>
        <begin position="61"/>
        <end position="98"/>
    </location>
</feature>
<dbReference type="STRING" id="701091.M2ULP3"/>